<dbReference type="EC" id="5.1.3.2" evidence="2"/>
<dbReference type="InterPro" id="IPR001509">
    <property type="entry name" value="Epimerase_deHydtase"/>
</dbReference>
<dbReference type="InterPro" id="IPR036291">
    <property type="entry name" value="NAD(P)-bd_dom_sf"/>
</dbReference>
<dbReference type="SUPFAM" id="SSF51735">
    <property type="entry name" value="NAD(P)-binding Rossmann-fold domains"/>
    <property type="match status" value="1"/>
</dbReference>
<dbReference type="Proteomes" id="UP001236369">
    <property type="component" value="Unassembled WGS sequence"/>
</dbReference>
<dbReference type="Pfam" id="PF01370">
    <property type="entry name" value="Epimerase"/>
    <property type="match status" value="1"/>
</dbReference>
<dbReference type="InterPro" id="IPR050177">
    <property type="entry name" value="Lipid_A_modif_metabolic_enz"/>
</dbReference>
<evidence type="ECO:0000313" key="3">
    <source>
        <dbReference type="Proteomes" id="UP001236369"/>
    </source>
</evidence>
<gene>
    <name evidence="2" type="ORF">QO016_002504</name>
</gene>
<dbReference type="Gene3D" id="3.40.50.720">
    <property type="entry name" value="NAD(P)-binding Rossmann-like Domain"/>
    <property type="match status" value="1"/>
</dbReference>
<protein>
    <submittedName>
        <fullName evidence="2">UDP-glucose 4-epimerase</fullName>
        <ecNumber evidence="2">5.1.3.2</ecNumber>
    </submittedName>
</protein>
<sequence>MPHVVTGGAGFVAANLIPRLLELGHRVIAVDNLIRGQRKFLEPFISSGSVTFVEADCSDVEALRTALLPSAEEGLTDVWHLAANSDIPAGVADPYVDLQHTFMTTFSTLVVMKELGIKRIHFASSSAIYGDFKDARIAEDTAPYRPISNYGAMKLASEAQISAAAENFLERANVFRFPNVVGVPATHGVMLDFIQKLRKTPDRLDVLGNGTQQKAYLHVGDLVEAMLFIAEKGPDKLNIFNIGPSDDGVTVRHIAETVRDVVNPKAAIQYGEGNQGWIGDVPRFRYCVDRLAALGWAPSMGSSEAIEKAVRDIAKQEGL</sequence>
<reference evidence="2 3" key="1">
    <citation type="submission" date="2023-07" db="EMBL/GenBank/DDBJ databases">
        <title>Genomic Encyclopedia of Type Strains, Phase IV (KMG-IV): sequencing the most valuable type-strain genomes for metagenomic binning, comparative biology and taxonomic classification.</title>
        <authorList>
            <person name="Goeker M."/>
        </authorList>
    </citation>
    <scope>NUCLEOTIDE SEQUENCE [LARGE SCALE GENOMIC DNA]</scope>
    <source>
        <strain evidence="2 3">DSM 19562</strain>
    </source>
</reference>
<comment type="caution">
    <text evidence="2">The sequence shown here is derived from an EMBL/GenBank/DDBJ whole genome shotgun (WGS) entry which is preliminary data.</text>
</comment>
<evidence type="ECO:0000259" key="1">
    <source>
        <dbReference type="Pfam" id="PF01370"/>
    </source>
</evidence>
<dbReference type="GO" id="GO:0003978">
    <property type="term" value="F:UDP-glucose 4-epimerase activity"/>
    <property type="evidence" value="ECO:0007669"/>
    <property type="project" value="UniProtKB-EC"/>
</dbReference>
<proteinExistence type="predicted"/>
<name>A0ABU0HM55_9HYPH</name>
<keyword evidence="2" id="KW-0413">Isomerase</keyword>
<keyword evidence="3" id="KW-1185">Reference proteome</keyword>
<dbReference type="Gene3D" id="3.90.25.10">
    <property type="entry name" value="UDP-galactose 4-epimerase, domain 1"/>
    <property type="match status" value="1"/>
</dbReference>
<evidence type="ECO:0000313" key="2">
    <source>
        <dbReference type="EMBL" id="MDQ0443007.1"/>
    </source>
</evidence>
<accession>A0ABU0HM55</accession>
<dbReference type="PANTHER" id="PTHR43245:SF23">
    <property type="entry name" value="NAD(P)-BINDING DOMAIN-CONTAINING PROTEIN"/>
    <property type="match status" value="1"/>
</dbReference>
<dbReference type="PANTHER" id="PTHR43245">
    <property type="entry name" value="BIFUNCTIONAL POLYMYXIN RESISTANCE PROTEIN ARNA"/>
    <property type="match status" value="1"/>
</dbReference>
<dbReference type="RefSeq" id="WP_238252565.1">
    <property type="nucleotide sequence ID" value="NZ_BPQX01000056.1"/>
</dbReference>
<dbReference type="EMBL" id="JAUSVV010000004">
    <property type="protein sequence ID" value="MDQ0443007.1"/>
    <property type="molecule type" value="Genomic_DNA"/>
</dbReference>
<organism evidence="2 3">
    <name type="scientific">Methylobacterium persicinum</name>
    <dbReference type="NCBI Taxonomy" id="374426"/>
    <lineage>
        <taxon>Bacteria</taxon>
        <taxon>Pseudomonadati</taxon>
        <taxon>Pseudomonadota</taxon>
        <taxon>Alphaproteobacteria</taxon>
        <taxon>Hyphomicrobiales</taxon>
        <taxon>Methylobacteriaceae</taxon>
        <taxon>Methylobacterium</taxon>
    </lineage>
</organism>
<feature type="domain" description="NAD-dependent epimerase/dehydratase" evidence="1">
    <location>
        <begin position="4"/>
        <end position="243"/>
    </location>
</feature>